<gene>
    <name evidence="6" type="ORF">LARSCL_LOCUS14673</name>
</gene>
<keyword evidence="4" id="KW-0732">Signal</keyword>
<accession>A0AAV2ATR9</accession>
<dbReference type="Pfam" id="PF00147">
    <property type="entry name" value="Fibrinogen_C"/>
    <property type="match status" value="1"/>
</dbReference>
<protein>
    <recommendedName>
        <fullName evidence="5">Fibrinogen C-terminal domain-containing protein</fullName>
    </recommendedName>
</protein>
<evidence type="ECO:0000313" key="6">
    <source>
        <dbReference type="EMBL" id="CAL1287169.1"/>
    </source>
</evidence>
<comment type="function">
    <text evidence="3">Lectin involved in innate immunity. Agglutinates all types of human erythrocytes, Gram-positive and Gram-negative bacteria. Has a stronger agglutinating activity towards Gram-negative bacteria than towards Gram-positive bacteria. Specifically recognizes acetyl group-containing substances on agglutinated cells. The hemagglutinating activity was inhibited by EDTA, acetyl group-containing mono- and disaccharides, N-acetyl derivatives of amino acids, other acetyl group-containing substances, propionamide and benzamide. Enhances the antimicrobial activity of big defensin against Gram-positive bacteria but not against Gram-negative bacteria.</text>
</comment>
<dbReference type="EMBL" id="CAXIEN010000214">
    <property type="protein sequence ID" value="CAL1287169.1"/>
    <property type="molecule type" value="Genomic_DNA"/>
</dbReference>
<evidence type="ECO:0000256" key="1">
    <source>
        <dbReference type="ARBA" id="ARBA00022837"/>
    </source>
</evidence>
<reference evidence="6 7" key="1">
    <citation type="submission" date="2024-04" db="EMBL/GenBank/DDBJ databases">
        <authorList>
            <person name="Rising A."/>
            <person name="Reimegard J."/>
            <person name="Sonavane S."/>
            <person name="Akerstrom W."/>
            <person name="Nylinder S."/>
            <person name="Hedman E."/>
            <person name="Kallberg Y."/>
        </authorList>
    </citation>
    <scope>NUCLEOTIDE SEQUENCE [LARGE SCALE GENOMIC DNA]</scope>
</reference>
<feature type="domain" description="Fibrinogen C-terminal" evidence="5">
    <location>
        <begin position="63"/>
        <end position="294"/>
    </location>
</feature>
<dbReference type="InterPro" id="IPR002181">
    <property type="entry name" value="Fibrinogen_a/b/g_C_dom"/>
</dbReference>
<dbReference type="Gene3D" id="3.90.215.10">
    <property type="entry name" value="Gamma Fibrinogen, chain A, domain 1"/>
    <property type="match status" value="1"/>
</dbReference>
<name>A0AAV2ATR9_9ARAC</name>
<evidence type="ECO:0000256" key="2">
    <source>
        <dbReference type="ARBA" id="ARBA00023157"/>
    </source>
</evidence>
<dbReference type="GO" id="GO:0098609">
    <property type="term" value="P:cell-cell adhesion"/>
    <property type="evidence" value="ECO:0007669"/>
    <property type="project" value="UniProtKB-ARBA"/>
</dbReference>
<dbReference type="FunFam" id="3.90.215.10:FF:000001">
    <property type="entry name" value="Tenascin isoform 1"/>
    <property type="match status" value="1"/>
</dbReference>
<dbReference type="SUPFAM" id="SSF56496">
    <property type="entry name" value="Fibrinogen C-terminal domain-like"/>
    <property type="match status" value="1"/>
</dbReference>
<dbReference type="SMART" id="SM00186">
    <property type="entry name" value="FBG"/>
    <property type="match status" value="1"/>
</dbReference>
<feature type="signal peptide" evidence="4">
    <location>
        <begin position="1"/>
        <end position="27"/>
    </location>
</feature>
<organism evidence="6 7">
    <name type="scientific">Larinioides sclopetarius</name>
    <dbReference type="NCBI Taxonomy" id="280406"/>
    <lineage>
        <taxon>Eukaryota</taxon>
        <taxon>Metazoa</taxon>
        <taxon>Ecdysozoa</taxon>
        <taxon>Arthropoda</taxon>
        <taxon>Chelicerata</taxon>
        <taxon>Arachnida</taxon>
        <taxon>Araneae</taxon>
        <taxon>Araneomorphae</taxon>
        <taxon>Entelegynae</taxon>
        <taxon>Araneoidea</taxon>
        <taxon>Araneidae</taxon>
        <taxon>Larinioides</taxon>
    </lineage>
</organism>
<evidence type="ECO:0000259" key="5">
    <source>
        <dbReference type="PROSITE" id="PS51406"/>
    </source>
</evidence>
<keyword evidence="7" id="KW-1185">Reference proteome</keyword>
<keyword evidence="2" id="KW-1015">Disulfide bond</keyword>
<sequence length="307" mass="35740">MFQRITLVLKLNILLLSLLLGMSLVSGIENINCDHSEKFISYLDVAEDMISKVKFHFHLLSAISKNCRPMDCADVLSNGHNKSGIYTIWSKSRVIEDKSLDVYCDMDTDGGGWTVIQRRGDFNRSEDYFFKDWTSYKKGFGNVDKDFWLGNDNIFALTNQRYSSIRFDLQATDGEKRYAHYDSFWIDDENNNYTLHIKDYIGDAGDSMSEVHHNYQFSTKDRDNDQNNEFNCAVKFKGAWWYSNCHLANLNGLYMREPLPKRESGLYSDGINWAKWKGHREVLPATEMKVRPRSFEKTLKGFPPFQI</sequence>
<dbReference type="Proteomes" id="UP001497382">
    <property type="component" value="Unassembled WGS sequence"/>
</dbReference>
<dbReference type="GO" id="GO:0030246">
    <property type="term" value="F:carbohydrate binding"/>
    <property type="evidence" value="ECO:0007669"/>
    <property type="project" value="UniProtKB-ARBA"/>
</dbReference>
<dbReference type="PROSITE" id="PS51406">
    <property type="entry name" value="FIBRINOGEN_C_2"/>
    <property type="match status" value="1"/>
</dbReference>
<dbReference type="GO" id="GO:0005615">
    <property type="term" value="C:extracellular space"/>
    <property type="evidence" value="ECO:0007669"/>
    <property type="project" value="TreeGrafter"/>
</dbReference>
<dbReference type="PROSITE" id="PS00514">
    <property type="entry name" value="FIBRINOGEN_C_1"/>
    <property type="match status" value="1"/>
</dbReference>
<evidence type="ECO:0000256" key="3">
    <source>
        <dbReference type="ARBA" id="ARBA00053344"/>
    </source>
</evidence>
<proteinExistence type="predicted"/>
<dbReference type="PANTHER" id="PTHR19143">
    <property type="entry name" value="FIBRINOGEN/TENASCIN/ANGIOPOEITIN"/>
    <property type="match status" value="1"/>
</dbReference>
<dbReference type="InterPro" id="IPR020837">
    <property type="entry name" value="Fibrinogen_CS"/>
</dbReference>
<dbReference type="AlphaFoldDB" id="A0AAV2ATR9"/>
<dbReference type="CDD" id="cd00087">
    <property type="entry name" value="FReD"/>
    <property type="match status" value="1"/>
</dbReference>
<comment type="caution">
    <text evidence="6">The sequence shown here is derived from an EMBL/GenBank/DDBJ whole genome shotgun (WGS) entry which is preliminary data.</text>
</comment>
<dbReference type="InterPro" id="IPR036056">
    <property type="entry name" value="Fibrinogen-like_C"/>
</dbReference>
<keyword evidence="1" id="KW-0106">Calcium</keyword>
<evidence type="ECO:0000313" key="7">
    <source>
        <dbReference type="Proteomes" id="UP001497382"/>
    </source>
</evidence>
<evidence type="ECO:0000256" key="4">
    <source>
        <dbReference type="SAM" id="SignalP"/>
    </source>
</evidence>
<dbReference type="InterPro" id="IPR050373">
    <property type="entry name" value="Fibrinogen_C-term_domain"/>
</dbReference>
<dbReference type="InterPro" id="IPR014716">
    <property type="entry name" value="Fibrinogen_a/b/g_C_1"/>
</dbReference>
<dbReference type="NCBIfam" id="NF040941">
    <property type="entry name" value="GGGWT_bact"/>
    <property type="match status" value="1"/>
</dbReference>
<feature type="chain" id="PRO_5043460897" description="Fibrinogen C-terminal domain-containing protein" evidence="4">
    <location>
        <begin position="28"/>
        <end position="307"/>
    </location>
</feature>